<feature type="domain" description="Mannanase galactose-binding" evidence="1">
    <location>
        <begin position="236"/>
        <end position="348"/>
    </location>
</feature>
<evidence type="ECO:0000259" key="1">
    <source>
        <dbReference type="Pfam" id="PF21253"/>
    </source>
</evidence>
<dbReference type="Proteomes" id="UP000596857">
    <property type="component" value="Unassembled WGS sequence"/>
</dbReference>
<dbReference type="EMBL" id="WHOB01000024">
    <property type="protein sequence ID" value="NOU79316.1"/>
    <property type="molecule type" value="Genomic_DNA"/>
</dbReference>
<accession>A0ABX1YEV6</accession>
<dbReference type="InterPro" id="IPR008979">
    <property type="entry name" value="Galactose-bd-like_sf"/>
</dbReference>
<organism evidence="2 3">
    <name type="scientific">Paenibacillus phytohabitans</name>
    <dbReference type="NCBI Taxonomy" id="2654978"/>
    <lineage>
        <taxon>Bacteria</taxon>
        <taxon>Bacillati</taxon>
        <taxon>Bacillota</taxon>
        <taxon>Bacilli</taxon>
        <taxon>Bacillales</taxon>
        <taxon>Paenibacillaceae</taxon>
        <taxon>Paenibacillus</taxon>
    </lineage>
</organism>
<reference evidence="2 3" key="1">
    <citation type="submission" date="2019-10" db="EMBL/GenBank/DDBJ databases">
        <title>Description of Paenibacillus terricola sp. nov.</title>
        <authorList>
            <person name="Carlier A."/>
            <person name="Qi S."/>
        </authorList>
    </citation>
    <scope>NUCLEOTIDE SEQUENCE [LARGE SCALE GENOMIC DNA]</scope>
    <source>
        <strain evidence="2 3">LMG 31459</strain>
    </source>
</reference>
<name>A0ABX1YEV6_9BACL</name>
<proteinExistence type="predicted"/>
<sequence>MPKNKIIISVFIAFILAFLAPLIATTHATSNSIQYYYDASGRLDKQCLAILTCQLFNYDQNGNLLTKGKSRSMSFANADFENGNEGWSINDAVGGESTIDNTIHYSGNHSLKVKVVSSGDQYQFKGESYGGEISGRQFSISAYLKTSGITGNGVKILTYWQDKNNNWIWANINSSKSITGTTDWVRVEATAIAPYGAQRLVILVQPTVGSQGYYWLDNIEVKELSSPTILPKNPSFEEGTANWSINDASGGSTAIVSTERHTGDHSLQVKVASSGDQYQFNTREFNTDISGRQFTISAFVKTEGLVGDGVKIWTYWQDENGWIWNNNYSSNKISGTTDWSRLDVIGIAPYGAKKLTVLVQPAVNGKGSYWLDSIQILESPSPSLKLLNPSFEEGEGNWGINDANGGASIIDPTLRNTGKQSLKVKVASSGDQFQYNTYDFGGDISGRRFTISAYVKSEGLSGNGVKILTYWRDEDDWIWSNIVASNSVTGTTDWSRLEVTGIAPTGARKISVLVLPTINGQGYYWVDSIEVKEVVN</sequence>
<evidence type="ECO:0000313" key="2">
    <source>
        <dbReference type="EMBL" id="NOU79316.1"/>
    </source>
</evidence>
<evidence type="ECO:0000313" key="3">
    <source>
        <dbReference type="Proteomes" id="UP000596857"/>
    </source>
</evidence>
<dbReference type="Pfam" id="PF21253">
    <property type="entry name" value="Mann_GBD_bact"/>
    <property type="match status" value="2"/>
</dbReference>
<gene>
    <name evidence="2" type="ORF">GC101_10525</name>
</gene>
<dbReference type="InterPro" id="IPR049475">
    <property type="entry name" value="Mann_GBD_bact"/>
</dbReference>
<comment type="caution">
    <text evidence="2">The sequence shown here is derived from an EMBL/GenBank/DDBJ whole genome shotgun (WGS) entry which is preliminary data.</text>
</comment>
<dbReference type="Gene3D" id="2.60.120.260">
    <property type="entry name" value="Galactose-binding domain-like"/>
    <property type="match status" value="3"/>
</dbReference>
<protein>
    <recommendedName>
        <fullName evidence="1">Mannanase galactose-binding domain-containing protein</fullName>
    </recommendedName>
</protein>
<dbReference type="RefSeq" id="WP_171717208.1">
    <property type="nucleotide sequence ID" value="NZ_WHOB01000024.1"/>
</dbReference>
<keyword evidence="3" id="KW-1185">Reference proteome</keyword>
<dbReference type="SUPFAM" id="SSF49785">
    <property type="entry name" value="Galactose-binding domain-like"/>
    <property type="match status" value="3"/>
</dbReference>
<feature type="domain" description="Mannanase galactose-binding" evidence="1">
    <location>
        <begin position="391"/>
        <end position="527"/>
    </location>
</feature>